<keyword evidence="3 7" id="KW-0812">Transmembrane</keyword>
<dbReference type="PANTHER" id="PTHR33885">
    <property type="entry name" value="PHAGE SHOCK PROTEIN C"/>
    <property type="match status" value="1"/>
</dbReference>
<dbReference type="OrthoDB" id="5772680at2"/>
<evidence type="ECO:0000256" key="1">
    <source>
        <dbReference type="ARBA" id="ARBA00004162"/>
    </source>
</evidence>
<organism evidence="10 11">
    <name type="scientific">Mucilaginibacter ginsenosidivorax</name>
    <dbReference type="NCBI Taxonomy" id="862126"/>
    <lineage>
        <taxon>Bacteria</taxon>
        <taxon>Pseudomonadati</taxon>
        <taxon>Bacteroidota</taxon>
        <taxon>Sphingobacteriia</taxon>
        <taxon>Sphingobacteriales</taxon>
        <taxon>Sphingobacteriaceae</taxon>
        <taxon>Mucilaginibacter</taxon>
    </lineage>
</organism>
<dbReference type="EMBL" id="CP042437">
    <property type="protein sequence ID" value="QEC75751.1"/>
    <property type="molecule type" value="Genomic_DNA"/>
</dbReference>
<feature type="region of interest" description="Disordered" evidence="6">
    <location>
        <begin position="158"/>
        <end position="197"/>
    </location>
</feature>
<dbReference type="InterPro" id="IPR043726">
    <property type="entry name" value="LiaI-LiaF-like_TM1"/>
</dbReference>
<dbReference type="InterPro" id="IPR052027">
    <property type="entry name" value="PspC"/>
</dbReference>
<keyword evidence="11" id="KW-1185">Reference proteome</keyword>
<dbReference type="KEGG" id="mgk:FSB76_07215"/>
<feature type="transmembrane region" description="Helical" evidence="7">
    <location>
        <begin position="106"/>
        <end position="124"/>
    </location>
</feature>
<keyword evidence="2" id="KW-1003">Cell membrane</keyword>
<feature type="compositionally biased region" description="Polar residues" evidence="6">
    <location>
        <begin position="164"/>
        <end position="179"/>
    </location>
</feature>
<accession>A0A5B8VX30</accession>
<evidence type="ECO:0000313" key="11">
    <source>
        <dbReference type="Proteomes" id="UP000321362"/>
    </source>
</evidence>
<name>A0A5B8VX30_9SPHI</name>
<feature type="transmembrane region" description="Helical" evidence="7">
    <location>
        <begin position="30"/>
        <end position="57"/>
    </location>
</feature>
<evidence type="ECO:0000256" key="6">
    <source>
        <dbReference type="SAM" id="MobiDB-lite"/>
    </source>
</evidence>
<dbReference type="Pfam" id="PF18917">
    <property type="entry name" value="LiaI-LiaF-like_TM1"/>
    <property type="match status" value="1"/>
</dbReference>
<proteinExistence type="predicted"/>
<protein>
    <submittedName>
        <fullName evidence="10">PspC domain-containing protein</fullName>
    </submittedName>
</protein>
<sequence>MEKKLYRDEYRKKIGGVCAGLAEYFDMDVAIIRALFVLTFIFMGTGFMAYIVLWIVIPNKGVGYFNPNVDYRVPPQQPFAPFDANRPASPGAPFEPVFPKKTSTPAGIIFGCILIFFGAVFLFHELGIFRFWHVARLWPAILVVGGLAMIASGQKRQPWEKEGWQNTTAEPEVNATEQPLDTEEKKDDNFNNTPPTI</sequence>
<dbReference type="InterPro" id="IPR007168">
    <property type="entry name" value="Phageshock_PspC_N"/>
</dbReference>
<keyword evidence="4 7" id="KW-1133">Transmembrane helix</keyword>
<evidence type="ECO:0000256" key="3">
    <source>
        <dbReference type="ARBA" id="ARBA00022692"/>
    </source>
</evidence>
<dbReference type="Proteomes" id="UP000321362">
    <property type="component" value="Chromosome"/>
</dbReference>
<evidence type="ECO:0000259" key="9">
    <source>
        <dbReference type="Pfam" id="PF18917"/>
    </source>
</evidence>
<dbReference type="RefSeq" id="WP_147052941.1">
    <property type="nucleotide sequence ID" value="NZ_CP042437.1"/>
</dbReference>
<evidence type="ECO:0000256" key="5">
    <source>
        <dbReference type="ARBA" id="ARBA00023136"/>
    </source>
</evidence>
<dbReference type="Pfam" id="PF04024">
    <property type="entry name" value="PspC"/>
    <property type="match status" value="1"/>
</dbReference>
<reference evidence="10 11" key="1">
    <citation type="journal article" date="2013" name="J. Microbiol.">
        <title>Mucilaginibacter ginsenosidivorax sp. nov., with ginsenoside converting activity isolated from sediment.</title>
        <authorList>
            <person name="Kim J.K."/>
            <person name="Choi T.E."/>
            <person name="Liu Q.M."/>
            <person name="Park H.Y."/>
            <person name="Yi T.H."/>
            <person name="Yoon M.H."/>
            <person name="Kim S.C."/>
            <person name="Im W.T."/>
        </authorList>
    </citation>
    <scope>NUCLEOTIDE SEQUENCE [LARGE SCALE GENOMIC DNA]</scope>
    <source>
        <strain evidence="10 11">KHI28</strain>
    </source>
</reference>
<evidence type="ECO:0000256" key="2">
    <source>
        <dbReference type="ARBA" id="ARBA00022475"/>
    </source>
</evidence>
<dbReference type="GO" id="GO:0005886">
    <property type="term" value="C:plasma membrane"/>
    <property type="evidence" value="ECO:0007669"/>
    <property type="project" value="UniProtKB-SubCell"/>
</dbReference>
<evidence type="ECO:0000256" key="4">
    <source>
        <dbReference type="ARBA" id="ARBA00022989"/>
    </source>
</evidence>
<feature type="domain" description="LiaI-LiaF-like transmembrane region" evidence="9">
    <location>
        <begin position="108"/>
        <end position="150"/>
    </location>
</feature>
<feature type="transmembrane region" description="Helical" evidence="7">
    <location>
        <begin position="130"/>
        <end position="151"/>
    </location>
</feature>
<feature type="domain" description="Phage shock protein PspC N-terminal" evidence="8">
    <location>
        <begin position="3"/>
        <end position="59"/>
    </location>
</feature>
<keyword evidence="5 7" id="KW-0472">Membrane</keyword>
<evidence type="ECO:0000313" key="10">
    <source>
        <dbReference type="EMBL" id="QEC75751.1"/>
    </source>
</evidence>
<comment type="subcellular location">
    <subcellularLocation>
        <location evidence="1">Cell membrane</location>
        <topology evidence="1">Single-pass membrane protein</topology>
    </subcellularLocation>
</comment>
<dbReference type="AlphaFoldDB" id="A0A5B8VX30"/>
<evidence type="ECO:0000256" key="7">
    <source>
        <dbReference type="SAM" id="Phobius"/>
    </source>
</evidence>
<evidence type="ECO:0000259" key="8">
    <source>
        <dbReference type="Pfam" id="PF04024"/>
    </source>
</evidence>
<dbReference type="PANTHER" id="PTHR33885:SF3">
    <property type="entry name" value="PHAGE SHOCK PROTEIN C"/>
    <property type="match status" value="1"/>
</dbReference>
<gene>
    <name evidence="10" type="ORF">FSB76_07215</name>
</gene>